<dbReference type="EMBL" id="JBBWRZ010000002">
    <property type="protein sequence ID" value="KAK8244492.1"/>
    <property type="molecule type" value="Genomic_DNA"/>
</dbReference>
<comment type="caution">
    <text evidence="1">The sequence shown here is derived from an EMBL/GenBank/DDBJ whole genome shotgun (WGS) entry which is preliminary data.</text>
</comment>
<sequence length="151" mass="16604">MSSPSSSVEDDAKYKLASEQERACQIAELKAEAAKVKQVNTQVKTMLQQIVQKAGIVLAQMNSNGETFASFEQTLTNAEEHSAELLDDGVQNYLSRTCDDPFQLDSPVGYGNVRELSKQAAVALHLVAVMACARAKMQKVAKINYKVEEEY</sequence>
<keyword evidence="2" id="KW-1185">Reference proteome</keyword>
<proteinExistence type="predicted"/>
<reference evidence="1 2" key="1">
    <citation type="submission" date="2024-04" db="EMBL/GenBank/DDBJ databases">
        <title>Phyllosticta paracitricarpa is synonymous to the EU quarantine fungus P. citricarpa based on phylogenomic analyses.</title>
        <authorList>
            <consortium name="Lawrence Berkeley National Laboratory"/>
            <person name="Van Ingen-Buijs V.A."/>
            <person name="Van Westerhoven A.C."/>
            <person name="Haridas S."/>
            <person name="Skiadas P."/>
            <person name="Martin F."/>
            <person name="Groenewald J.Z."/>
            <person name="Crous P.W."/>
            <person name="Seidl M.F."/>
        </authorList>
    </citation>
    <scope>NUCLEOTIDE SEQUENCE [LARGE SCALE GENOMIC DNA]</scope>
    <source>
        <strain evidence="1 2">CBS 123374</strain>
    </source>
</reference>
<name>A0ABR1Z0L4_9PEZI</name>
<gene>
    <name evidence="1" type="ORF">HDK90DRAFT_531523</name>
</gene>
<evidence type="ECO:0000313" key="2">
    <source>
        <dbReference type="Proteomes" id="UP001492380"/>
    </source>
</evidence>
<dbReference type="Proteomes" id="UP001492380">
    <property type="component" value="Unassembled WGS sequence"/>
</dbReference>
<evidence type="ECO:0000313" key="1">
    <source>
        <dbReference type="EMBL" id="KAK8244492.1"/>
    </source>
</evidence>
<organism evidence="1 2">
    <name type="scientific">Phyllosticta capitalensis</name>
    <dbReference type="NCBI Taxonomy" id="121624"/>
    <lineage>
        <taxon>Eukaryota</taxon>
        <taxon>Fungi</taxon>
        <taxon>Dikarya</taxon>
        <taxon>Ascomycota</taxon>
        <taxon>Pezizomycotina</taxon>
        <taxon>Dothideomycetes</taxon>
        <taxon>Dothideomycetes incertae sedis</taxon>
        <taxon>Botryosphaeriales</taxon>
        <taxon>Phyllostictaceae</taxon>
        <taxon>Phyllosticta</taxon>
    </lineage>
</organism>
<accession>A0ABR1Z0L4</accession>
<protein>
    <submittedName>
        <fullName evidence="1">Uncharacterized protein</fullName>
    </submittedName>
</protein>